<reference evidence="5" key="4">
    <citation type="journal article" date="2008" name="Nucleic Acids Res.">
        <title>The rice annotation project database (RAP-DB): 2008 update.</title>
        <authorList>
            <consortium name="The rice annotation project (RAP)"/>
        </authorList>
    </citation>
    <scope>GENOME REANNOTATION</scope>
    <source>
        <strain evidence="5">cv. Nipponbare</strain>
    </source>
</reference>
<evidence type="ECO:0000313" key="3">
    <source>
        <dbReference type="EMBL" id="BAD67769.1"/>
    </source>
</evidence>
<gene>
    <name evidence="4" type="ORF">OSJNBa0004I20.23</name>
    <name evidence="3" type="ORF">P0029D06.1</name>
</gene>
<protein>
    <recommendedName>
        <fullName evidence="2">F-box domain-containing protein</fullName>
    </recommendedName>
</protein>
<evidence type="ECO:0000313" key="4">
    <source>
        <dbReference type="EMBL" id="BAD67899.1"/>
    </source>
</evidence>
<accession>Q5VRM6</accession>
<dbReference type="Gene3D" id="1.20.1280.50">
    <property type="match status" value="1"/>
</dbReference>
<dbReference type="EMBL" id="AP002805">
    <property type="protein sequence ID" value="BAD67899.1"/>
    <property type="molecule type" value="Genomic_DNA"/>
</dbReference>
<feature type="compositionally biased region" description="Acidic residues" evidence="1">
    <location>
        <begin position="797"/>
        <end position="813"/>
    </location>
</feature>
<dbReference type="HOGENOM" id="CLU_044920_0_0_1"/>
<dbReference type="CDD" id="cd22160">
    <property type="entry name" value="F-box_AtFBL13-like"/>
    <property type="match status" value="1"/>
</dbReference>
<dbReference type="PANTHER" id="PTHR32212">
    <property type="entry name" value="CYCLIN-LIKE F-BOX"/>
    <property type="match status" value="1"/>
</dbReference>
<organism evidence="4 5">
    <name type="scientific">Oryza sativa subsp. japonica</name>
    <name type="common">Rice</name>
    <dbReference type="NCBI Taxonomy" id="39947"/>
    <lineage>
        <taxon>Eukaryota</taxon>
        <taxon>Viridiplantae</taxon>
        <taxon>Streptophyta</taxon>
        <taxon>Embryophyta</taxon>
        <taxon>Tracheophyta</taxon>
        <taxon>Spermatophyta</taxon>
        <taxon>Magnoliopsida</taxon>
        <taxon>Liliopsida</taxon>
        <taxon>Poales</taxon>
        <taxon>Poaceae</taxon>
        <taxon>BOP clade</taxon>
        <taxon>Oryzoideae</taxon>
        <taxon>Oryzeae</taxon>
        <taxon>Oryzinae</taxon>
        <taxon>Oryza</taxon>
        <taxon>Oryza sativa</taxon>
    </lineage>
</organism>
<sequence length="824" mass="90195">MVPSPPTTPVSANASYASSCRASLPPPAAGLHAKPAFRQEHERTPSAPSRHRQLPSIPAATSTTFLSTSATGHSPLTRLASQSPLCMVVPTIEATPSSHSCTPLPHCRCQLGCAQGMSRSPAPKRLDPNKRRLDLAVDTGFNDTTLSSSPRSMLPHQTLPPAASPSRHRLRPSTVTAIGALIIVIPYLVLRPRDLREKESPAVIVLVATRFSTTRSDGVAIEVQKGDRLSVHVRKDVVCLYTSALPRACRIIFVAIDEVRTTMARRKGKDLISQLPDDILLHILSMVRYKEAVRTAAVSRRWKHLHTKLPALSFIMSVLGAQGSSLSTQSRQRVDSMARTLRRRCAGPDRDTVKRLCLAYRKDVPMECRYADEFIALAAASSLGLFLNCPKNLRNDDAGPWSLHLPAATACLSMESCWYSVRPPHVHGPGASALKSLTFKDSFMVLHPGYLQDTAFPSLEELHISGCTLSGSIEITSATMPRLKHLRIADVSVVSLGTAAAIAVLADELTTLRVSCHDGGKPDPPSSHEMLCVETLFRASFTEYSYFRLRAPKLRVFDWRCCYAKEVRVDAVGRHLSDVVIELFAGRLPRCYNEAKRFLQMEDCDKLMNDILQGIMPGRWKYVQSTKFVDKCIGGPHINRLSSDNQSRSTWIGYVGAADCSTVAQAVVAAQIATTAAAYHIGGRETSNDIAAMRYVIRQRWRTPSLAMITGDAREIFGGFDPVLSDVAAESTPADRARRERMRPGGQRRGRRGNEAVTGWARRRRAERYSIVTAGGSTSARLRRPDAARTSGSAHEDEPDDEGGGAGAEEEEGAGSFSYKFKQN</sequence>
<dbReference type="SUPFAM" id="SSF52047">
    <property type="entry name" value="RNI-like"/>
    <property type="match status" value="1"/>
</dbReference>
<evidence type="ECO:0000259" key="2">
    <source>
        <dbReference type="PROSITE" id="PS50181"/>
    </source>
</evidence>
<dbReference type="InterPro" id="IPR053781">
    <property type="entry name" value="F-box_AtFBL13-like"/>
</dbReference>
<dbReference type="Proteomes" id="UP000000763">
    <property type="component" value="Chromosome 6"/>
</dbReference>
<reference evidence="4" key="2">
    <citation type="submission" date="2000-07" db="EMBL/GenBank/DDBJ databases">
        <title>Oryza sativa nipponbare(GA3) genomic DNA, chromosome 6, BAC clone:OSJNBa0004I20.</title>
        <authorList>
            <person name="Sasaki T."/>
            <person name="Matsumoto T."/>
            <person name="Yamamoto K."/>
        </authorList>
    </citation>
    <scope>NUCLEOTIDE SEQUENCE</scope>
</reference>
<name>Q5VRM6_ORYSJ</name>
<dbReference type="PANTHER" id="PTHR32212:SF461">
    <property type="entry name" value="F-BOX DOMAIN-CONTAINING PROTEIN"/>
    <property type="match status" value="1"/>
</dbReference>
<dbReference type="PROSITE" id="PS50181">
    <property type="entry name" value="FBOX"/>
    <property type="match status" value="1"/>
</dbReference>
<reference evidence="5" key="3">
    <citation type="journal article" date="2005" name="Nature">
        <title>The map-based sequence of the rice genome.</title>
        <authorList>
            <consortium name="International rice genome sequencing project (IRGSP)"/>
            <person name="Matsumoto T."/>
            <person name="Wu J."/>
            <person name="Kanamori H."/>
            <person name="Katayose Y."/>
            <person name="Fujisawa M."/>
            <person name="Namiki N."/>
            <person name="Mizuno H."/>
            <person name="Yamamoto K."/>
            <person name="Antonio B.A."/>
            <person name="Baba T."/>
            <person name="Sakata K."/>
            <person name="Nagamura Y."/>
            <person name="Aoki H."/>
            <person name="Arikawa K."/>
            <person name="Arita K."/>
            <person name="Bito T."/>
            <person name="Chiden Y."/>
            <person name="Fujitsuka N."/>
            <person name="Fukunaka R."/>
            <person name="Hamada M."/>
            <person name="Harada C."/>
            <person name="Hayashi A."/>
            <person name="Hijishita S."/>
            <person name="Honda M."/>
            <person name="Hosokawa S."/>
            <person name="Ichikawa Y."/>
            <person name="Idonuma A."/>
            <person name="Iijima M."/>
            <person name="Ikeda M."/>
            <person name="Ikeno M."/>
            <person name="Ito K."/>
            <person name="Ito S."/>
            <person name="Ito T."/>
            <person name="Ito Y."/>
            <person name="Ito Y."/>
            <person name="Iwabuchi A."/>
            <person name="Kamiya K."/>
            <person name="Karasawa W."/>
            <person name="Kurita K."/>
            <person name="Katagiri S."/>
            <person name="Kikuta A."/>
            <person name="Kobayashi H."/>
            <person name="Kobayashi N."/>
            <person name="Machita K."/>
            <person name="Maehara T."/>
            <person name="Masukawa M."/>
            <person name="Mizubayashi T."/>
            <person name="Mukai Y."/>
            <person name="Nagasaki H."/>
            <person name="Nagata Y."/>
            <person name="Naito S."/>
            <person name="Nakashima M."/>
            <person name="Nakama Y."/>
            <person name="Nakamichi Y."/>
            <person name="Nakamura M."/>
            <person name="Meguro A."/>
            <person name="Negishi M."/>
            <person name="Ohta I."/>
            <person name="Ohta T."/>
            <person name="Okamoto M."/>
            <person name="Ono N."/>
            <person name="Saji S."/>
            <person name="Sakaguchi M."/>
            <person name="Sakai K."/>
            <person name="Shibata M."/>
            <person name="Shimokawa T."/>
            <person name="Song J."/>
            <person name="Takazaki Y."/>
            <person name="Terasawa K."/>
            <person name="Tsugane M."/>
            <person name="Tsuji K."/>
            <person name="Ueda S."/>
            <person name="Waki K."/>
            <person name="Yamagata H."/>
            <person name="Yamamoto M."/>
            <person name="Yamamoto S."/>
            <person name="Yamane H."/>
            <person name="Yoshiki S."/>
            <person name="Yoshihara R."/>
            <person name="Yukawa K."/>
            <person name="Zhong H."/>
            <person name="Yano M."/>
            <person name="Yuan Q."/>
            <person name="Ouyang S."/>
            <person name="Liu J."/>
            <person name="Jones K.M."/>
            <person name="Gansberger K."/>
            <person name="Moffat K."/>
            <person name="Hill J."/>
            <person name="Bera J."/>
            <person name="Fadrosh D."/>
            <person name="Jin S."/>
            <person name="Johri S."/>
            <person name="Kim M."/>
            <person name="Overton L."/>
            <person name="Reardon M."/>
            <person name="Tsitrin T."/>
            <person name="Vuong H."/>
            <person name="Weaver B."/>
            <person name="Ciecko A."/>
            <person name="Tallon L."/>
            <person name="Jackson J."/>
            <person name="Pai G."/>
            <person name="Aken S.V."/>
            <person name="Utterback T."/>
            <person name="Reidmuller S."/>
            <person name="Feldblyum T."/>
            <person name="Hsiao J."/>
            <person name="Zismann V."/>
            <person name="Iobst S."/>
            <person name="de Vazeille A.R."/>
            <person name="Buell C.R."/>
            <person name="Ying K."/>
            <person name="Li Y."/>
            <person name="Lu T."/>
            <person name="Huang Y."/>
            <person name="Zhao Q."/>
            <person name="Feng Q."/>
            <person name="Zhang L."/>
            <person name="Zhu J."/>
            <person name="Weng Q."/>
            <person name="Mu J."/>
            <person name="Lu Y."/>
            <person name="Fan D."/>
            <person name="Liu Y."/>
            <person name="Guan J."/>
            <person name="Zhang Y."/>
            <person name="Yu S."/>
            <person name="Liu X."/>
            <person name="Zhang Y."/>
            <person name="Hong G."/>
            <person name="Han B."/>
            <person name="Choisne N."/>
            <person name="Demange N."/>
            <person name="Orjeda G."/>
            <person name="Samain S."/>
            <person name="Cattolico L."/>
            <person name="Pelletier E."/>
            <person name="Couloux A."/>
            <person name="Segurens B."/>
            <person name="Wincker P."/>
            <person name="D'Hont A."/>
            <person name="Scarpelli C."/>
            <person name="Weissenbach J."/>
            <person name="Salanoubat M."/>
            <person name="Quetier F."/>
            <person name="Yu Y."/>
            <person name="Kim H.R."/>
            <person name="Rambo T."/>
            <person name="Currie J."/>
            <person name="Collura K."/>
            <person name="Luo M."/>
            <person name="Yang T."/>
            <person name="Ammiraju J.S.S."/>
            <person name="Engler F."/>
            <person name="Soderlund C."/>
            <person name="Wing R.A."/>
            <person name="Palmer L.E."/>
            <person name="de la Bastide M."/>
            <person name="Spiegel L."/>
            <person name="Nascimento L."/>
            <person name="Zutavern T."/>
            <person name="O'Shaughnessy A."/>
            <person name="Dike S."/>
            <person name="Dedhia N."/>
            <person name="Preston R."/>
            <person name="Balija V."/>
            <person name="McCombie W.R."/>
            <person name="Chow T."/>
            <person name="Chen H."/>
            <person name="Chung M."/>
            <person name="Chen C."/>
            <person name="Shaw J."/>
            <person name="Wu H."/>
            <person name="Hsiao K."/>
            <person name="Chao Y."/>
            <person name="Chu M."/>
            <person name="Cheng C."/>
            <person name="Hour A."/>
            <person name="Lee P."/>
            <person name="Lin S."/>
            <person name="Lin Y."/>
            <person name="Liou J."/>
            <person name="Liu S."/>
            <person name="Hsing Y."/>
            <person name="Raghuvanshi S."/>
            <person name="Mohanty A."/>
            <person name="Bharti A.K."/>
            <person name="Gaur A."/>
            <person name="Gupta V."/>
            <person name="Kumar D."/>
            <person name="Ravi V."/>
            <person name="Vij S."/>
            <person name="Kapur A."/>
            <person name="Khurana P."/>
            <person name="Khurana P."/>
            <person name="Khurana J.P."/>
            <person name="Tyagi A.K."/>
            <person name="Gaikwad K."/>
            <person name="Singh A."/>
            <person name="Dalal V."/>
            <person name="Srivastava S."/>
            <person name="Dixit A."/>
            <person name="Pal A.K."/>
            <person name="Ghazi I.A."/>
            <person name="Yadav M."/>
            <person name="Pandit A."/>
            <person name="Bhargava A."/>
            <person name="Sureshbabu K."/>
            <person name="Batra K."/>
            <person name="Sharma T.R."/>
            <person name="Mohapatra T."/>
            <person name="Singh N.K."/>
            <person name="Messing J."/>
            <person name="Nelson A.B."/>
            <person name="Fuks G."/>
            <person name="Kavchok S."/>
            <person name="Keizer G."/>
            <person name="Linton E."/>
            <person name="Llaca V."/>
            <person name="Song R."/>
            <person name="Tanyolac B."/>
            <person name="Young S."/>
            <person name="Ho-Il K."/>
            <person name="Hahn J.H."/>
            <person name="Sangsakoo G."/>
            <person name="Vanavichit A."/>
            <person name="de Mattos Luiz.A.T."/>
            <person name="Zimmer P.D."/>
            <person name="Malone G."/>
            <person name="Dellagostin O."/>
            <person name="de Oliveira A.C."/>
            <person name="Bevan M."/>
            <person name="Bancroft I."/>
            <person name="Minx P."/>
            <person name="Cordum H."/>
            <person name="Wilson R."/>
            <person name="Cheng Z."/>
            <person name="Jin W."/>
            <person name="Jiang J."/>
            <person name="Leong S.A."/>
            <person name="Iwama H."/>
            <person name="Gojobori T."/>
            <person name="Itoh T."/>
            <person name="Niimura Y."/>
            <person name="Fujii Y."/>
            <person name="Habara T."/>
            <person name="Sakai H."/>
            <person name="Sato Y."/>
            <person name="Wilson G."/>
            <person name="Kumar K."/>
            <person name="McCouch S."/>
            <person name="Juretic N."/>
            <person name="Hoen D."/>
            <person name="Wright S."/>
            <person name="Bruskiewich R."/>
            <person name="Bureau T."/>
            <person name="Miyao A."/>
            <person name="Hirochika H."/>
            <person name="Nishikawa T."/>
            <person name="Kadowaki K."/>
            <person name="Sugiura M."/>
            <person name="Burr B."/>
            <person name="Sasaki T."/>
        </authorList>
    </citation>
    <scope>NUCLEOTIDE SEQUENCE [LARGE SCALE GENOMIC DNA]</scope>
    <source>
        <strain evidence="5">cv. Nipponbare</strain>
    </source>
</reference>
<feature type="domain" description="F-box" evidence="2">
    <location>
        <begin position="269"/>
        <end position="305"/>
    </location>
</feature>
<dbReference type="InterPro" id="IPR001810">
    <property type="entry name" value="F-box_dom"/>
</dbReference>
<dbReference type="SUPFAM" id="SSF81383">
    <property type="entry name" value="F-box domain"/>
    <property type="match status" value="1"/>
</dbReference>
<dbReference type="Gene3D" id="3.80.10.10">
    <property type="entry name" value="Ribonuclease Inhibitor"/>
    <property type="match status" value="1"/>
</dbReference>
<feature type="region of interest" description="Disordered" evidence="1">
    <location>
        <begin position="145"/>
        <end position="170"/>
    </location>
</feature>
<dbReference type="AlphaFoldDB" id="Q5VRM6"/>
<evidence type="ECO:0000256" key="1">
    <source>
        <dbReference type="SAM" id="MobiDB-lite"/>
    </source>
</evidence>
<dbReference type="InterPro" id="IPR036047">
    <property type="entry name" value="F-box-like_dom_sf"/>
</dbReference>
<dbReference type="InterPro" id="IPR032675">
    <property type="entry name" value="LRR_dom_sf"/>
</dbReference>
<dbReference type="EMBL" id="AP001552">
    <property type="protein sequence ID" value="BAD67769.1"/>
    <property type="molecule type" value="Genomic_DNA"/>
</dbReference>
<reference evidence="3" key="1">
    <citation type="submission" date="2000-03" db="EMBL/GenBank/DDBJ databases">
        <title>Oryza sativa nipponbare(GA3) genomic DNA, chromosome 6, PAC clone:P0029D06.</title>
        <authorList>
            <person name="Sasaki T."/>
            <person name="Matsumoto T."/>
            <person name="Yamamoto K."/>
        </authorList>
    </citation>
    <scope>NUCLEOTIDE SEQUENCE</scope>
</reference>
<feature type="region of interest" description="Disordered" evidence="1">
    <location>
        <begin position="728"/>
        <end position="824"/>
    </location>
</feature>
<proteinExistence type="predicted"/>
<dbReference type="Pfam" id="PF00646">
    <property type="entry name" value="F-box"/>
    <property type="match status" value="1"/>
</dbReference>
<evidence type="ECO:0000313" key="5">
    <source>
        <dbReference type="Proteomes" id="UP000000763"/>
    </source>
</evidence>